<reference evidence="2" key="1">
    <citation type="journal article" date="2015" name="Nature">
        <title>Complex archaea that bridge the gap between prokaryotes and eukaryotes.</title>
        <authorList>
            <person name="Spang A."/>
            <person name="Saw J.H."/>
            <person name="Jorgensen S.L."/>
            <person name="Zaremba-Niedzwiedzka K."/>
            <person name="Martijn J."/>
            <person name="Lind A.E."/>
            <person name="van Eijk R."/>
            <person name="Schleper C."/>
            <person name="Guy L."/>
            <person name="Ettema T.J."/>
        </authorList>
    </citation>
    <scope>NUCLEOTIDE SEQUENCE</scope>
</reference>
<evidence type="ECO:0000313" key="2">
    <source>
        <dbReference type="EMBL" id="KKN76640.1"/>
    </source>
</evidence>
<dbReference type="EMBL" id="LAZR01000292">
    <property type="protein sequence ID" value="KKN76640.1"/>
    <property type="molecule type" value="Genomic_DNA"/>
</dbReference>
<proteinExistence type="predicted"/>
<dbReference type="AlphaFoldDB" id="A0A0F9T5X0"/>
<organism evidence="2">
    <name type="scientific">marine sediment metagenome</name>
    <dbReference type="NCBI Taxonomy" id="412755"/>
    <lineage>
        <taxon>unclassified sequences</taxon>
        <taxon>metagenomes</taxon>
        <taxon>ecological metagenomes</taxon>
    </lineage>
</organism>
<comment type="caution">
    <text evidence="2">The sequence shown here is derived from an EMBL/GenBank/DDBJ whole genome shotgun (WGS) entry which is preliminary data.</text>
</comment>
<dbReference type="InterPro" id="IPR027417">
    <property type="entry name" value="P-loop_NTPase"/>
</dbReference>
<evidence type="ECO:0000259" key="1">
    <source>
        <dbReference type="Pfam" id="PF13521"/>
    </source>
</evidence>
<protein>
    <recommendedName>
        <fullName evidence="1">NadR/Ttd14 AAA domain-containing protein</fullName>
    </recommendedName>
</protein>
<feature type="domain" description="NadR/Ttd14 AAA" evidence="1">
    <location>
        <begin position="6"/>
        <end position="163"/>
    </location>
</feature>
<dbReference type="Pfam" id="PF13521">
    <property type="entry name" value="AAA_28"/>
    <property type="match status" value="1"/>
</dbReference>
<dbReference type="InterPro" id="IPR038727">
    <property type="entry name" value="NadR/Ttd14_AAA_dom"/>
</dbReference>
<dbReference type="SUPFAM" id="SSF52540">
    <property type="entry name" value="P-loop containing nucleoside triphosphate hydrolases"/>
    <property type="match status" value="1"/>
</dbReference>
<name>A0A0F9T5X0_9ZZZZ</name>
<sequence length="210" mass="24831">MTKIFTFSGVHGSGKTTIINDIANRLTNIGERVFVLQEFPYIPDIQIGTIDFQAWYQNAMRQRNKVVNRLSRGGLDGEIFDVILLDRHPLDVDVYSSRLFDERIPKVNIAKEVQEMHHAHKDSIYRQIDYAGMFLLERPIKDIIASLETRQKKEEHRKAWGEKDIEYLKYIIDTFRIFKENPNIIFIDNKVLNDTKDLVFDYVIRRIRDE</sequence>
<dbReference type="Gene3D" id="3.40.50.300">
    <property type="entry name" value="P-loop containing nucleotide triphosphate hydrolases"/>
    <property type="match status" value="1"/>
</dbReference>
<gene>
    <name evidence="2" type="ORF">LCGC14_0368370</name>
</gene>
<accession>A0A0F9T5X0</accession>